<keyword evidence="3" id="KW-1185">Reference proteome</keyword>
<evidence type="ECO:0000313" key="3">
    <source>
        <dbReference type="Proteomes" id="UP000199034"/>
    </source>
</evidence>
<dbReference type="Gene3D" id="1.10.287.1060">
    <property type="entry name" value="ESAT-6-like"/>
    <property type="match status" value="1"/>
</dbReference>
<dbReference type="OrthoDB" id="5244663at2"/>
<reference evidence="2 3" key="1">
    <citation type="submission" date="2016-10" db="EMBL/GenBank/DDBJ databases">
        <authorList>
            <person name="de Groot N.N."/>
        </authorList>
    </citation>
    <scope>NUCLEOTIDE SEQUENCE [LARGE SCALE GENOMIC DNA]</scope>
    <source>
        <strain evidence="2 3">CGMCC 4.6858</strain>
    </source>
</reference>
<evidence type="ECO:0000256" key="1">
    <source>
        <dbReference type="SAM" id="MobiDB-lite"/>
    </source>
</evidence>
<feature type="region of interest" description="Disordered" evidence="1">
    <location>
        <begin position="47"/>
        <end position="71"/>
    </location>
</feature>
<proteinExistence type="predicted"/>
<dbReference type="Proteomes" id="UP000199034">
    <property type="component" value="Unassembled WGS sequence"/>
</dbReference>
<sequence>MSNSMQGMDTDQGREVGQNMGSQAGQVAGMVSSISAMIQGLKWTGSDRETFESDWSGSFAPQANNASQTLEEQGRTLVWHADRQDAASS</sequence>
<dbReference type="EMBL" id="FMZM01000003">
    <property type="protein sequence ID" value="SDC72756.1"/>
    <property type="molecule type" value="Genomic_DNA"/>
</dbReference>
<evidence type="ECO:0008006" key="4">
    <source>
        <dbReference type="Google" id="ProtNLM"/>
    </source>
</evidence>
<dbReference type="AlphaFoldDB" id="A0A1G6NZT4"/>
<feature type="compositionally biased region" description="Polar residues" evidence="1">
    <location>
        <begin position="53"/>
        <end position="71"/>
    </location>
</feature>
<dbReference type="RefSeq" id="WP_090853319.1">
    <property type="nucleotide sequence ID" value="NZ_FMZM01000003.1"/>
</dbReference>
<gene>
    <name evidence="2" type="ORF">SAMN05421872_103417</name>
</gene>
<feature type="region of interest" description="Disordered" evidence="1">
    <location>
        <begin position="1"/>
        <end position="24"/>
    </location>
</feature>
<name>A0A1G6NZT4_9ACTN</name>
<accession>A0A1G6NZT4</accession>
<organism evidence="2 3">
    <name type="scientific">Nocardioides lianchengensis</name>
    <dbReference type="NCBI Taxonomy" id="1045774"/>
    <lineage>
        <taxon>Bacteria</taxon>
        <taxon>Bacillati</taxon>
        <taxon>Actinomycetota</taxon>
        <taxon>Actinomycetes</taxon>
        <taxon>Propionibacteriales</taxon>
        <taxon>Nocardioidaceae</taxon>
        <taxon>Nocardioides</taxon>
    </lineage>
</organism>
<evidence type="ECO:0000313" key="2">
    <source>
        <dbReference type="EMBL" id="SDC72756.1"/>
    </source>
</evidence>
<protein>
    <recommendedName>
        <fullName evidence="4">Proteins of 100 residues with WXG</fullName>
    </recommendedName>
</protein>
<dbReference type="STRING" id="1045774.SAMN05421872_103417"/>